<gene>
    <name evidence="1" type="ORF">U9M48_033918</name>
</gene>
<keyword evidence="2" id="KW-1185">Reference proteome</keyword>
<proteinExistence type="predicted"/>
<sequence>MSVPCSRRLLAEFLQSLQSVVPPQMTYLGAARSTGSTSARSHAPSLPASLIFSMIRQSSPSAEVKCHKNSRFCYSYLFSANIRCGN</sequence>
<protein>
    <submittedName>
        <fullName evidence="1">Uncharacterized protein</fullName>
    </submittedName>
</protein>
<dbReference type="EMBL" id="CP144751">
    <property type="protein sequence ID" value="WVZ87248.1"/>
    <property type="molecule type" value="Genomic_DNA"/>
</dbReference>
<dbReference type="Proteomes" id="UP001341281">
    <property type="component" value="Chromosome 07"/>
</dbReference>
<reference evidence="1 2" key="1">
    <citation type="submission" date="2024-02" db="EMBL/GenBank/DDBJ databases">
        <title>High-quality chromosome-scale genome assembly of Pensacola bahiagrass (Paspalum notatum Flugge var. saurae).</title>
        <authorList>
            <person name="Vega J.M."/>
            <person name="Podio M."/>
            <person name="Orjuela J."/>
            <person name="Siena L.A."/>
            <person name="Pessino S.C."/>
            <person name="Combes M.C."/>
            <person name="Mariac C."/>
            <person name="Albertini E."/>
            <person name="Pupilli F."/>
            <person name="Ortiz J.P.A."/>
            <person name="Leblanc O."/>
        </authorList>
    </citation>
    <scope>NUCLEOTIDE SEQUENCE [LARGE SCALE GENOMIC DNA]</scope>
    <source>
        <strain evidence="1">R1</strain>
        <tissue evidence="1">Leaf</tissue>
    </source>
</reference>
<name>A0AAQ3U9N9_PASNO</name>
<organism evidence="1 2">
    <name type="scientific">Paspalum notatum var. saurae</name>
    <dbReference type="NCBI Taxonomy" id="547442"/>
    <lineage>
        <taxon>Eukaryota</taxon>
        <taxon>Viridiplantae</taxon>
        <taxon>Streptophyta</taxon>
        <taxon>Embryophyta</taxon>
        <taxon>Tracheophyta</taxon>
        <taxon>Spermatophyta</taxon>
        <taxon>Magnoliopsida</taxon>
        <taxon>Liliopsida</taxon>
        <taxon>Poales</taxon>
        <taxon>Poaceae</taxon>
        <taxon>PACMAD clade</taxon>
        <taxon>Panicoideae</taxon>
        <taxon>Andropogonodae</taxon>
        <taxon>Paspaleae</taxon>
        <taxon>Paspalinae</taxon>
        <taxon>Paspalum</taxon>
    </lineage>
</organism>
<dbReference type="AlphaFoldDB" id="A0AAQ3U9N9"/>
<evidence type="ECO:0000313" key="2">
    <source>
        <dbReference type="Proteomes" id="UP001341281"/>
    </source>
</evidence>
<evidence type="ECO:0000313" key="1">
    <source>
        <dbReference type="EMBL" id="WVZ87248.1"/>
    </source>
</evidence>
<accession>A0AAQ3U9N9</accession>